<evidence type="ECO:0000313" key="2">
    <source>
        <dbReference type="EMBL" id="KAJ6260590.1"/>
    </source>
</evidence>
<name>A0AAD6NJQ5_DREDA</name>
<dbReference type="EMBL" id="JAQGDS010000005">
    <property type="protein sequence ID" value="KAJ6260590.1"/>
    <property type="molecule type" value="Genomic_DNA"/>
</dbReference>
<evidence type="ECO:0000313" key="3">
    <source>
        <dbReference type="Proteomes" id="UP001221413"/>
    </source>
</evidence>
<reference evidence="2" key="1">
    <citation type="submission" date="2023-01" db="EMBL/GenBank/DDBJ databases">
        <title>The chitinases involved in constricting ring structure development in the nematode-trapping fungus Drechslerella dactyloides.</title>
        <authorList>
            <person name="Wang R."/>
            <person name="Zhang L."/>
            <person name="Tang P."/>
            <person name="Li S."/>
            <person name="Liang L."/>
        </authorList>
    </citation>
    <scope>NUCLEOTIDE SEQUENCE</scope>
    <source>
        <strain evidence="2">YMF1.00031</strain>
    </source>
</reference>
<feature type="region of interest" description="Disordered" evidence="1">
    <location>
        <begin position="1"/>
        <end position="48"/>
    </location>
</feature>
<accession>A0AAD6NJQ5</accession>
<comment type="caution">
    <text evidence="2">The sequence shown here is derived from an EMBL/GenBank/DDBJ whole genome shotgun (WGS) entry which is preliminary data.</text>
</comment>
<dbReference type="AlphaFoldDB" id="A0AAD6NJQ5"/>
<protein>
    <submittedName>
        <fullName evidence="2">Uncharacterized protein</fullName>
    </submittedName>
</protein>
<dbReference type="Proteomes" id="UP001221413">
    <property type="component" value="Unassembled WGS sequence"/>
</dbReference>
<proteinExistence type="predicted"/>
<gene>
    <name evidence="2" type="ORF">Dda_4816</name>
</gene>
<keyword evidence="3" id="KW-1185">Reference proteome</keyword>
<organism evidence="2 3">
    <name type="scientific">Drechslerella dactyloides</name>
    <name type="common">Nematode-trapping fungus</name>
    <name type="synonym">Arthrobotrys dactyloides</name>
    <dbReference type="NCBI Taxonomy" id="74499"/>
    <lineage>
        <taxon>Eukaryota</taxon>
        <taxon>Fungi</taxon>
        <taxon>Dikarya</taxon>
        <taxon>Ascomycota</taxon>
        <taxon>Pezizomycotina</taxon>
        <taxon>Orbiliomycetes</taxon>
        <taxon>Orbiliales</taxon>
        <taxon>Orbiliaceae</taxon>
        <taxon>Drechslerella</taxon>
    </lineage>
</organism>
<evidence type="ECO:0000256" key="1">
    <source>
        <dbReference type="SAM" id="MobiDB-lite"/>
    </source>
</evidence>
<sequence>MATKADLKTGAEIAGRAKSHSNPELRMQPVKVSETKRRSKLRSQTIPQSDAACGKDIAGDAIITLSKRKFGEGGIYKKSEDIECVSARRVREMSIAMGTRRPAYAVDWDAMDNAPGGGAAATNQYISTKQQECIDDCRCATQKTAIGPEGEANKLLCPTFAQANFCERIVATRLMLMDVTIYMSSVITGCYCYIQWKPKKKEVEGESQPSEDGFSKLLDGFTPGKQRTELNPAEQARWEKGNIYGSGGYSGGYQYAHDRVQVFGANEPYYVEGPDKFFGASNWDWLGGLRSSLLGAGKIISGISKRDNADTDDASYVSAAQDDRNSCEGSQVAKETRADS</sequence>
<feature type="region of interest" description="Disordered" evidence="1">
    <location>
        <begin position="305"/>
        <end position="340"/>
    </location>
</feature>